<keyword evidence="2" id="KW-0472">Membrane</keyword>
<evidence type="ECO:0000256" key="2">
    <source>
        <dbReference type="SAM" id="Phobius"/>
    </source>
</evidence>
<comment type="caution">
    <text evidence="3">The sequence shown here is derived from an EMBL/GenBank/DDBJ whole genome shotgun (WGS) entry which is preliminary data.</text>
</comment>
<reference evidence="3" key="1">
    <citation type="submission" date="2023-07" db="EMBL/GenBank/DDBJ databases">
        <authorList>
            <consortium name="CYATHOMIX"/>
        </authorList>
    </citation>
    <scope>NUCLEOTIDE SEQUENCE</scope>
    <source>
        <strain evidence="3">N/A</strain>
    </source>
</reference>
<feature type="region of interest" description="Disordered" evidence="1">
    <location>
        <begin position="46"/>
        <end position="72"/>
    </location>
</feature>
<evidence type="ECO:0000313" key="4">
    <source>
        <dbReference type="Proteomes" id="UP001176961"/>
    </source>
</evidence>
<name>A0AA36GXJ0_CYLNA</name>
<evidence type="ECO:0000313" key="3">
    <source>
        <dbReference type="EMBL" id="CAJ0600178.1"/>
    </source>
</evidence>
<evidence type="ECO:0000256" key="1">
    <source>
        <dbReference type="SAM" id="MobiDB-lite"/>
    </source>
</evidence>
<proteinExistence type="predicted"/>
<organism evidence="3 4">
    <name type="scientific">Cylicocyclus nassatus</name>
    <name type="common">Nematode worm</name>
    <dbReference type="NCBI Taxonomy" id="53992"/>
    <lineage>
        <taxon>Eukaryota</taxon>
        <taxon>Metazoa</taxon>
        <taxon>Ecdysozoa</taxon>
        <taxon>Nematoda</taxon>
        <taxon>Chromadorea</taxon>
        <taxon>Rhabditida</taxon>
        <taxon>Rhabditina</taxon>
        <taxon>Rhabditomorpha</taxon>
        <taxon>Strongyloidea</taxon>
        <taxon>Strongylidae</taxon>
        <taxon>Cylicocyclus</taxon>
    </lineage>
</organism>
<dbReference type="AlphaFoldDB" id="A0AA36GXJ0"/>
<protein>
    <submittedName>
        <fullName evidence="3">Uncharacterized protein</fullName>
    </submittedName>
</protein>
<feature type="transmembrane region" description="Helical" evidence="2">
    <location>
        <begin position="12"/>
        <end position="33"/>
    </location>
</feature>
<dbReference type="Proteomes" id="UP001176961">
    <property type="component" value="Unassembled WGS sequence"/>
</dbReference>
<gene>
    <name evidence="3" type="ORF">CYNAS_LOCUS12161</name>
</gene>
<dbReference type="EMBL" id="CATQJL010000223">
    <property type="protein sequence ID" value="CAJ0600178.1"/>
    <property type="molecule type" value="Genomic_DNA"/>
</dbReference>
<accession>A0AA36GXJ0</accession>
<sequence>MPIIAEIQKLLTTLLVIFSLYSIWYIIVKQDIIDRDRIQRRRRKQLARRKRESEHYEQLRTQQNGTGTTMTN</sequence>
<keyword evidence="2" id="KW-0812">Transmembrane</keyword>
<keyword evidence="2" id="KW-1133">Transmembrane helix</keyword>
<feature type="compositionally biased region" description="Low complexity" evidence="1">
    <location>
        <begin position="61"/>
        <end position="72"/>
    </location>
</feature>
<keyword evidence="4" id="KW-1185">Reference proteome</keyword>